<accession>A0A8R1YXI2</accession>
<reference evidence="1" key="2">
    <citation type="submission" date="2022-06" db="UniProtKB">
        <authorList>
            <consortium name="EnsemblMetazoa"/>
        </authorList>
    </citation>
    <scope>IDENTIFICATION</scope>
    <source>
        <strain evidence="1">PS312</strain>
    </source>
</reference>
<name>A0A2A6BCB5_PRIPA</name>
<proteinExistence type="predicted"/>
<organism evidence="1 2">
    <name type="scientific">Pristionchus pacificus</name>
    <name type="common">Parasitic nematode worm</name>
    <dbReference type="NCBI Taxonomy" id="54126"/>
    <lineage>
        <taxon>Eukaryota</taxon>
        <taxon>Metazoa</taxon>
        <taxon>Ecdysozoa</taxon>
        <taxon>Nematoda</taxon>
        <taxon>Chromadorea</taxon>
        <taxon>Rhabditida</taxon>
        <taxon>Rhabditina</taxon>
        <taxon>Diplogasteromorpha</taxon>
        <taxon>Diplogasteroidea</taxon>
        <taxon>Neodiplogasteridae</taxon>
        <taxon>Pristionchus</taxon>
    </lineage>
</organism>
<evidence type="ECO:0000313" key="1">
    <source>
        <dbReference type="EnsemblMetazoa" id="PPA39622.1"/>
    </source>
</evidence>
<sequence length="193" mass="22180">MSTACKKMKLSVTALERDHLSSLADDCLYDIFSRLGQNDLDEISELSTRMHGATIRGRKYACKEDAMTVVITQDNRRQFSFTFTIGKLGERRLERTVKASMKQISERLTDLKGAVNFGGVEPSSELDKLNILMNRFNYDSQFKFEKAFITPIYLEFFERIISNQYVENVTFQEDCVISLDNASRKRQVTAISK</sequence>
<keyword evidence="2" id="KW-1185">Reference proteome</keyword>
<dbReference type="EnsemblMetazoa" id="PPA39622.1">
    <property type="protein sequence ID" value="PPA39622.1"/>
    <property type="gene ID" value="WBGene00277991"/>
</dbReference>
<reference evidence="2" key="1">
    <citation type="journal article" date="2008" name="Nat. Genet.">
        <title>The Pristionchus pacificus genome provides a unique perspective on nematode lifestyle and parasitism.</title>
        <authorList>
            <person name="Dieterich C."/>
            <person name="Clifton S.W."/>
            <person name="Schuster L.N."/>
            <person name="Chinwalla A."/>
            <person name="Delehaunty K."/>
            <person name="Dinkelacker I."/>
            <person name="Fulton L."/>
            <person name="Fulton R."/>
            <person name="Godfrey J."/>
            <person name="Minx P."/>
            <person name="Mitreva M."/>
            <person name="Roeseler W."/>
            <person name="Tian H."/>
            <person name="Witte H."/>
            <person name="Yang S.P."/>
            <person name="Wilson R.K."/>
            <person name="Sommer R.J."/>
        </authorList>
    </citation>
    <scope>NUCLEOTIDE SEQUENCE [LARGE SCALE GENOMIC DNA]</scope>
    <source>
        <strain evidence="2">PS312</strain>
    </source>
</reference>
<protein>
    <submittedName>
        <fullName evidence="1">Uncharacterized protein</fullName>
    </submittedName>
</protein>
<gene>
    <name evidence="1" type="primary">WBGene00277991</name>
</gene>
<dbReference type="Proteomes" id="UP000005239">
    <property type="component" value="Unassembled WGS sequence"/>
</dbReference>
<evidence type="ECO:0000313" key="2">
    <source>
        <dbReference type="Proteomes" id="UP000005239"/>
    </source>
</evidence>
<dbReference type="AlphaFoldDB" id="A0A2A6BCB5"/>
<accession>A0A2A6BCB5</accession>